<dbReference type="PANTHER" id="PTHR15999">
    <property type="entry name" value="ZINC FINGER CW-TYPE PWWP DOMAIN PROTEIN 1"/>
    <property type="match status" value="1"/>
</dbReference>
<dbReference type="PROSITE" id="PS51050">
    <property type="entry name" value="ZF_CW"/>
    <property type="match status" value="1"/>
</dbReference>
<dbReference type="CDD" id="cd20145">
    <property type="entry name" value="PWWP_ZCWPW1"/>
    <property type="match status" value="1"/>
</dbReference>
<dbReference type="Pfam" id="PF00855">
    <property type="entry name" value="PWWP"/>
    <property type="match status" value="1"/>
</dbReference>
<organism evidence="6">
    <name type="scientific">Hydra vulgaris</name>
    <name type="common">Hydra</name>
    <name type="synonym">Hydra attenuata</name>
    <dbReference type="NCBI Taxonomy" id="6087"/>
    <lineage>
        <taxon>Eukaryota</taxon>
        <taxon>Metazoa</taxon>
        <taxon>Cnidaria</taxon>
        <taxon>Hydrozoa</taxon>
        <taxon>Hydroidolina</taxon>
        <taxon>Anthoathecata</taxon>
        <taxon>Aplanulata</taxon>
        <taxon>Hydridae</taxon>
        <taxon>Hydra</taxon>
    </lineage>
</organism>
<name>T2M566_HYDVU</name>
<dbReference type="OrthoDB" id="5964980at2759"/>
<feature type="domain" description="CW-type" evidence="5">
    <location>
        <begin position="89"/>
        <end position="142"/>
    </location>
</feature>
<sequence>MEVPNIDQQIKESFDEFSMFHSDNIDLINSNKDEDAQSVPLNKNHILKDPIYSEEAEKTKNIIFTESDEEIIDIEEFKSEADMENLKPCSSLATWVQCDQEHCQKWRLIENEPLPEESHIWECCMSKNSCRNKCEFSQETMPSDNEETLHTSFLPGDLVLGKMPGYPWWPGIIEDDPDFESFFDCQIRGDKEVISFHVTFFGKEASRAWLQKTSIANFDGHEKLEDLGPLSYQGKSFRKKVLEALKEATKALDMTNEKRLRKYAFMTRHKEGNAKIRSKSKEKKESITIKEKKESITVKVVKEKKESIPIQEVQKKKGLNIHKVKLDVANAKNLYSEEIQKNCYNSNDGQVNKLKDNPKKIHFNDTIISSDNSEKLTPSQEHAEKMIEKYVTAEMLVAFKSNYNNESINVSEKKKAPFKSKKRKNQINESVICNESDVSKKLKITKNCVVKKISSKKKLNEQNLDCLTGSAVTQVLNDEKAFIVQNDVSVTNSKKRKKKEKQIINTANQIKLKKTVGEKRKKVETQNLSEKKNCGNMESKIEQKPITDVKKSSKVSCKAKVETFQNVKKFKIVKKLDESELIKESNELVIDRKHSDEIEKPITEACIAKVPPTIEINVKPLLDDQDMPNNKSLDSCGENSFIKEVSKSDPHKKKILDTEKIPRIQNIPAINSDNDFKNETRITSPTNNKIGHKSTQIVSCQLKPTFIKKGIPSKKSVFKAPVKSEVANLTPSNNVSITSFKTKPLSCSSNVASEILQRVAENESSSIVLNKEDEGCSFFNVNSKGAPRSPYGLITEHRGRAFNRKFTPPS</sequence>
<evidence type="ECO:0000256" key="2">
    <source>
        <dbReference type="ARBA" id="ARBA00022771"/>
    </source>
</evidence>
<evidence type="ECO:0000256" key="3">
    <source>
        <dbReference type="ARBA" id="ARBA00022833"/>
    </source>
</evidence>
<dbReference type="InterPro" id="IPR011124">
    <property type="entry name" value="Znf_CW"/>
</dbReference>
<dbReference type="InterPro" id="IPR000313">
    <property type="entry name" value="PWWP_dom"/>
</dbReference>
<dbReference type="GO" id="GO:0008270">
    <property type="term" value="F:zinc ion binding"/>
    <property type="evidence" value="ECO:0007669"/>
    <property type="project" value="UniProtKB-KW"/>
</dbReference>
<dbReference type="EMBL" id="HAAD01001216">
    <property type="protein sequence ID" value="CDG67448.1"/>
    <property type="molecule type" value="mRNA"/>
</dbReference>
<dbReference type="AlphaFoldDB" id="T2M566"/>
<keyword evidence="2" id="KW-0863">Zinc-finger</keyword>
<evidence type="ECO:0000259" key="4">
    <source>
        <dbReference type="PROSITE" id="PS50812"/>
    </source>
</evidence>
<gene>
    <name evidence="6" type="primary">ZCWPW1</name>
</gene>
<reference evidence="6" key="1">
    <citation type="journal article" date="2013" name="Genome Biol. Evol.">
        <title>Punctuated emergences of genetic and phenotypic innovations in eumetazoan, bilaterian, euteleostome, and hominidae ancestors.</title>
        <authorList>
            <person name="Wenger Y."/>
            <person name="Galliot B."/>
        </authorList>
    </citation>
    <scope>NUCLEOTIDE SEQUENCE</scope>
    <source>
        <tissue evidence="6">Whole animals</tissue>
    </source>
</reference>
<evidence type="ECO:0000259" key="5">
    <source>
        <dbReference type="PROSITE" id="PS51050"/>
    </source>
</evidence>
<dbReference type="SUPFAM" id="SSF63748">
    <property type="entry name" value="Tudor/PWWP/MBT"/>
    <property type="match status" value="1"/>
</dbReference>
<dbReference type="PROSITE" id="PS50812">
    <property type="entry name" value="PWWP"/>
    <property type="match status" value="1"/>
</dbReference>
<dbReference type="InterPro" id="IPR042778">
    <property type="entry name" value="ZCWPW1/ZCWPW2"/>
</dbReference>
<dbReference type="SMART" id="SM00293">
    <property type="entry name" value="PWWP"/>
    <property type="match status" value="1"/>
</dbReference>
<keyword evidence="3" id="KW-0862">Zinc</keyword>
<feature type="domain" description="PWWP" evidence="4">
    <location>
        <begin position="155"/>
        <end position="220"/>
    </location>
</feature>
<dbReference type="PANTHER" id="PTHR15999:SF2">
    <property type="entry name" value="ZINC FINGER CW-TYPE PWWP DOMAIN PROTEIN 1"/>
    <property type="match status" value="1"/>
</dbReference>
<dbReference type="GO" id="GO:0005634">
    <property type="term" value="C:nucleus"/>
    <property type="evidence" value="ECO:0007669"/>
    <property type="project" value="TreeGrafter"/>
</dbReference>
<evidence type="ECO:0000313" key="6">
    <source>
        <dbReference type="EMBL" id="CDG67448.1"/>
    </source>
</evidence>
<protein>
    <submittedName>
        <fullName evidence="6">Zinc finger CW-type PWWP domain protein 1</fullName>
    </submittedName>
</protein>
<accession>T2M566</accession>
<dbReference type="Gene3D" id="2.30.30.140">
    <property type="match status" value="1"/>
</dbReference>
<proteinExistence type="evidence at transcript level"/>
<evidence type="ECO:0000256" key="1">
    <source>
        <dbReference type="ARBA" id="ARBA00022723"/>
    </source>
</evidence>
<dbReference type="Gene3D" id="3.30.40.100">
    <property type="match status" value="1"/>
</dbReference>
<keyword evidence="1" id="KW-0479">Metal-binding</keyword>